<sequence>MALVKRCNGTMSNPNMNQYQPLRGEYDHSNSAGNGNIAGNGNGKGNAPRRIFSWIRSSGLMRGDDRWIGGVCSGIAARLGWSPTLVRALVIIATLFFGFGAALYAFGWFLMPDVRDGRILAEELIAGRWDWNCLGCFVFLAVALLIPGAGWVSIVVAAIALWWLAKSGIRQREGYGFGARGGQARGAAGPNPAAPYPPYGFGADPVNPHVVPNGMPSYAPAAPYGSPASYAQGVNPGMAAGVPNPMMSQPQPAPGPFAAQPAPHYVSQGVSQNFMQGNATGTAARPSTTFTSATPDIVPHKSKRRKPAGPIVVLSILGISCISFAALMGWIWFNDLGIESIVRWGTVWISALCVLMGLVVVVLGMKGRRTGGLIPLGLLAGFCAACMIMVCSTYSAYWYHYTLADRQNPVQNIELTKHYGSENAYDMNEVQTDRTFAADSSDRTFKKLEKGVAFTGDNYDQSKAILDLSAWGDTHAPHQVKTHNGKTITSNCPAGTIKVAARSAQVHIILPDGCTYGFGEGQYGYMVGPTSVGGKYALVYDTSGSFNFSLDGSSPFPSAPIGGKNYEWMGNQPDLMPESGPELLIAVPYTVEGRVNVVYASDWEGDSFQTFADKYGTESGNVERQQYLDEESDYAPWNQQPDNSGNDSGNASKEANND</sequence>
<feature type="transmembrane region" description="Helical" evidence="7">
    <location>
        <begin position="311"/>
        <end position="333"/>
    </location>
</feature>
<dbReference type="InterPro" id="IPR052027">
    <property type="entry name" value="PspC"/>
</dbReference>
<organism evidence="9 10">
    <name type="scientific">Bifidobacterium felsineum</name>
    <dbReference type="NCBI Taxonomy" id="2045440"/>
    <lineage>
        <taxon>Bacteria</taxon>
        <taxon>Bacillati</taxon>
        <taxon>Actinomycetota</taxon>
        <taxon>Actinomycetes</taxon>
        <taxon>Bifidobacteriales</taxon>
        <taxon>Bifidobacteriaceae</taxon>
        <taxon>Bifidobacterium</taxon>
    </lineage>
</organism>
<accession>A0A2M9HM81</accession>
<comment type="caution">
    <text evidence="9">The sequence shown here is derived from an EMBL/GenBank/DDBJ whole genome shotgun (WGS) entry which is preliminary data.</text>
</comment>
<dbReference type="Pfam" id="PF04024">
    <property type="entry name" value="PspC"/>
    <property type="match status" value="1"/>
</dbReference>
<gene>
    <name evidence="9" type="ORF">CSQ86_02450</name>
</gene>
<dbReference type="GO" id="GO:0005886">
    <property type="term" value="C:plasma membrane"/>
    <property type="evidence" value="ECO:0007669"/>
    <property type="project" value="UniProtKB-SubCell"/>
</dbReference>
<keyword evidence="4 7" id="KW-1133">Transmembrane helix</keyword>
<feature type="transmembrane region" description="Helical" evidence="7">
    <location>
        <begin position="345"/>
        <end position="364"/>
    </location>
</feature>
<evidence type="ECO:0000256" key="7">
    <source>
        <dbReference type="SAM" id="Phobius"/>
    </source>
</evidence>
<feature type="domain" description="Phage shock protein PspC N-terminal" evidence="8">
    <location>
        <begin position="60"/>
        <end position="113"/>
    </location>
</feature>
<feature type="region of interest" description="Disordered" evidence="6">
    <location>
        <begin position="280"/>
        <end position="302"/>
    </location>
</feature>
<comment type="subcellular location">
    <subcellularLocation>
        <location evidence="1">Cell membrane</location>
        <topology evidence="1">Single-pass membrane protein</topology>
    </subcellularLocation>
</comment>
<evidence type="ECO:0000313" key="9">
    <source>
        <dbReference type="EMBL" id="PJM77925.1"/>
    </source>
</evidence>
<feature type="transmembrane region" description="Helical" evidence="7">
    <location>
        <begin position="376"/>
        <end position="399"/>
    </location>
</feature>
<dbReference type="PANTHER" id="PTHR33885">
    <property type="entry name" value="PHAGE SHOCK PROTEIN C"/>
    <property type="match status" value="1"/>
</dbReference>
<feature type="transmembrane region" description="Helical" evidence="7">
    <location>
        <begin position="88"/>
        <end position="111"/>
    </location>
</feature>
<proteinExistence type="predicted"/>
<dbReference type="Proteomes" id="UP000229239">
    <property type="component" value="Unassembled WGS sequence"/>
</dbReference>
<keyword evidence="10" id="KW-1185">Reference proteome</keyword>
<dbReference type="EMBL" id="PEBJ01000001">
    <property type="protein sequence ID" value="PJM77925.1"/>
    <property type="molecule type" value="Genomic_DNA"/>
</dbReference>
<evidence type="ECO:0000256" key="1">
    <source>
        <dbReference type="ARBA" id="ARBA00004162"/>
    </source>
</evidence>
<evidence type="ECO:0000256" key="2">
    <source>
        <dbReference type="ARBA" id="ARBA00022475"/>
    </source>
</evidence>
<evidence type="ECO:0000256" key="5">
    <source>
        <dbReference type="ARBA" id="ARBA00023136"/>
    </source>
</evidence>
<dbReference type="AlphaFoldDB" id="A0A2M9HM81"/>
<feature type="compositionally biased region" description="Polar residues" evidence="6">
    <location>
        <begin position="637"/>
        <end position="658"/>
    </location>
</feature>
<dbReference type="PANTHER" id="PTHR33885:SF3">
    <property type="entry name" value="PHAGE SHOCK PROTEIN C"/>
    <property type="match status" value="1"/>
</dbReference>
<evidence type="ECO:0000256" key="4">
    <source>
        <dbReference type="ARBA" id="ARBA00022989"/>
    </source>
</evidence>
<feature type="compositionally biased region" description="Polar residues" evidence="6">
    <location>
        <begin position="280"/>
        <end position="294"/>
    </location>
</feature>
<keyword evidence="3 7" id="KW-0812">Transmembrane</keyword>
<name>A0A2M9HM81_9BIFI</name>
<keyword evidence="2" id="KW-1003">Cell membrane</keyword>
<feature type="region of interest" description="Disordered" evidence="6">
    <location>
        <begin position="628"/>
        <end position="658"/>
    </location>
</feature>
<feature type="transmembrane region" description="Helical" evidence="7">
    <location>
        <begin position="131"/>
        <end position="164"/>
    </location>
</feature>
<evidence type="ECO:0000313" key="10">
    <source>
        <dbReference type="Proteomes" id="UP000229239"/>
    </source>
</evidence>
<reference evidence="10" key="1">
    <citation type="submission" date="2017-10" db="EMBL/GenBank/DDBJ databases">
        <title>Draft genome sequences of strains TRE 1, TRE 9, TRE H and TRI 7, isolated from tamarins, belonging to four potential novel Bifidobacterium species.</title>
        <authorList>
            <person name="Mattarelli P."/>
            <person name="Modesto M."/>
            <person name="Puglisi E."/>
            <person name="Morelli L."/>
            <person name="Bonetti A."/>
            <person name="Spezio C."/>
            <person name="Sandri C."/>
        </authorList>
    </citation>
    <scope>NUCLEOTIDE SEQUENCE [LARGE SCALE GENOMIC DNA]</scope>
    <source>
        <strain evidence="10">TREH</strain>
    </source>
</reference>
<evidence type="ECO:0000256" key="3">
    <source>
        <dbReference type="ARBA" id="ARBA00022692"/>
    </source>
</evidence>
<protein>
    <submittedName>
        <fullName evidence="9">PspC family transcriptional regulator</fullName>
    </submittedName>
</protein>
<dbReference type="OrthoDB" id="7359894at2"/>
<evidence type="ECO:0000256" key="6">
    <source>
        <dbReference type="SAM" id="MobiDB-lite"/>
    </source>
</evidence>
<evidence type="ECO:0000259" key="8">
    <source>
        <dbReference type="Pfam" id="PF04024"/>
    </source>
</evidence>
<keyword evidence="5 7" id="KW-0472">Membrane</keyword>
<dbReference type="InterPro" id="IPR007168">
    <property type="entry name" value="Phageshock_PspC_N"/>
</dbReference>